<protein>
    <submittedName>
        <fullName evidence="1">Glutaminase</fullName>
        <ecNumber evidence="1">3.5.1.2</ecNumber>
    </submittedName>
</protein>
<name>A0A0U5KMG5_LIMRT</name>
<dbReference type="InterPro" id="IPR012338">
    <property type="entry name" value="Beta-lactam/transpept-like"/>
</dbReference>
<dbReference type="GO" id="GO:0004359">
    <property type="term" value="F:glutaminase activity"/>
    <property type="evidence" value="ECO:0007669"/>
    <property type="project" value="UniProtKB-EC"/>
</dbReference>
<sequence length="47" mass="5318">MNLNDAIQECWSKIDEGQVATYIPALAKVDPYQLGVYLFDVTNDKKV</sequence>
<dbReference type="EMBL" id="LN887698">
    <property type="protein sequence ID" value="CUR41723.1"/>
    <property type="molecule type" value="Genomic_DNA"/>
</dbReference>
<dbReference type="EC" id="3.5.1.2" evidence="1"/>
<organism evidence="1">
    <name type="scientific">Limosilactobacillus reuteri</name>
    <name type="common">Lactobacillus reuteri</name>
    <dbReference type="NCBI Taxonomy" id="1598"/>
    <lineage>
        <taxon>Bacteria</taxon>
        <taxon>Bacillati</taxon>
        <taxon>Bacillota</taxon>
        <taxon>Bacilli</taxon>
        <taxon>Lactobacillales</taxon>
        <taxon>Lactobacillaceae</taxon>
        <taxon>Limosilactobacillus</taxon>
    </lineage>
</organism>
<dbReference type="Gene3D" id="3.40.710.10">
    <property type="entry name" value="DD-peptidase/beta-lactamase superfamily"/>
    <property type="match status" value="1"/>
</dbReference>
<dbReference type="SUPFAM" id="SSF56601">
    <property type="entry name" value="beta-lactamase/transpeptidase-like"/>
    <property type="match status" value="1"/>
</dbReference>
<evidence type="ECO:0000313" key="1">
    <source>
        <dbReference type="EMBL" id="CUR41723.1"/>
    </source>
</evidence>
<dbReference type="AlphaFoldDB" id="A0A0U5KMG5"/>
<gene>
    <name evidence="1" type="ORF">LRLP16767_LRLP167_00122</name>
</gene>
<accession>A0A0U5KMG5</accession>
<proteinExistence type="predicted"/>
<keyword evidence="1" id="KW-0378">Hydrolase</keyword>
<reference evidence="1" key="1">
    <citation type="submission" date="2015-10" db="EMBL/GenBank/DDBJ databases">
        <authorList>
            <person name="Gilbert D.G."/>
        </authorList>
    </citation>
    <scope>NUCLEOTIDE SEQUENCE</scope>
    <source>
        <strain evidence="1">Lp167-67</strain>
    </source>
</reference>